<organism evidence="6 7">
    <name type="scientific">Polyangium jinanense</name>
    <dbReference type="NCBI Taxonomy" id="2829994"/>
    <lineage>
        <taxon>Bacteria</taxon>
        <taxon>Pseudomonadati</taxon>
        <taxon>Myxococcota</taxon>
        <taxon>Polyangia</taxon>
        <taxon>Polyangiales</taxon>
        <taxon>Polyangiaceae</taxon>
        <taxon>Polyangium</taxon>
    </lineage>
</organism>
<evidence type="ECO:0000256" key="2">
    <source>
        <dbReference type="ARBA" id="ARBA00023125"/>
    </source>
</evidence>
<dbReference type="FunFam" id="1.10.10.60:FF:000141">
    <property type="entry name" value="TetR family transcriptional regulator"/>
    <property type="match status" value="1"/>
</dbReference>
<evidence type="ECO:0000256" key="3">
    <source>
        <dbReference type="ARBA" id="ARBA00023163"/>
    </source>
</evidence>
<sequence length="213" mass="23620">MDKAERRLELLRAARDVFATKGYHAAKVDDIVARASVAKGTFYLYFPDKRSVFVELVDGLFSRLGGAILTVDTQGDIEAQIKHNIRGIVAVLLDDPALTQLLLSFAPGLDPAFAAKIRSFYDGVKTLLRVSLDEGQRLGIVAEGDTSMYATFTVGALKEIFAESTDRGQAWPREQLVEQLFRLLQRGYLRIDRAPEAPVSVPPKPRKTRKKTA</sequence>
<feature type="domain" description="HTH tetR-type" evidence="5">
    <location>
        <begin position="4"/>
        <end position="64"/>
    </location>
</feature>
<protein>
    <submittedName>
        <fullName evidence="6">TetR/AcrR family transcriptional regulator</fullName>
    </submittedName>
</protein>
<dbReference type="GO" id="GO:0003700">
    <property type="term" value="F:DNA-binding transcription factor activity"/>
    <property type="evidence" value="ECO:0007669"/>
    <property type="project" value="TreeGrafter"/>
</dbReference>
<proteinExistence type="predicted"/>
<accession>A0A9X4AS96</accession>
<dbReference type="SUPFAM" id="SSF46689">
    <property type="entry name" value="Homeodomain-like"/>
    <property type="match status" value="1"/>
</dbReference>
<dbReference type="Pfam" id="PF00440">
    <property type="entry name" value="TetR_N"/>
    <property type="match status" value="1"/>
</dbReference>
<dbReference type="GO" id="GO:0000976">
    <property type="term" value="F:transcription cis-regulatory region binding"/>
    <property type="evidence" value="ECO:0007669"/>
    <property type="project" value="TreeGrafter"/>
</dbReference>
<dbReference type="PANTHER" id="PTHR30055:SF211">
    <property type="entry name" value="TRANSCRIPTIONAL REGULATOR, TETR FAMILY"/>
    <property type="match status" value="1"/>
</dbReference>
<dbReference type="Gene3D" id="1.10.357.10">
    <property type="entry name" value="Tetracycline Repressor, domain 2"/>
    <property type="match status" value="1"/>
</dbReference>
<keyword evidence="3" id="KW-0804">Transcription</keyword>
<evidence type="ECO:0000256" key="4">
    <source>
        <dbReference type="PROSITE-ProRule" id="PRU00335"/>
    </source>
</evidence>
<dbReference type="PRINTS" id="PR00455">
    <property type="entry name" value="HTHTETR"/>
</dbReference>
<dbReference type="AlphaFoldDB" id="A0A9X4AS96"/>
<name>A0A9X4AS96_9BACT</name>
<evidence type="ECO:0000256" key="1">
    <source>
        <dbReference type="ARBA" id="ARBA00023015"/>
    </source>
</evidence>
<dbReference type="RefSeq" id="WP_272420757.1">
    <property type="nucleotide sequence ID" value="NZ_JAGTJJ010000007.1"/>
</dbReference>
<comment type="caution">
    <text evidence="6">The sequence shown here is derived from an EMBL/GenBank/DDBJ whole genome shotgun (WGS) entry which is preliminary data.</text>
</comment>
<keyword evidence="2 4" id="KW-0238">DNA-binding</keyword>
<dbReference type="SUPFAM" id="SSF48498">
    <property type="entry name" value="Tetracyclin repressor-like, C-terminal domain"/>
    <property type="match status" value="1"/>
</dbReference>
<dbReference type="EMBL" id="JAGTJJ010000007">
    <property type="protein sequence ID" value="MDC3982281.1"/>
    <property type="molecule type" value="Genomic_DNA"/>
</dbReference>
<dbReference type="InterPro" id="IPR050109">
    <property type="entry name" value="HTH-type_TetR-like_transc_reg"/>
</dbReference>
<dbReference type="PROSITE" id="PS50977">
    <property type="entry name" value="HTH_TETR_2"/>
    <property type="match status" value="1"/>
</dbReference>
<keyword evidence="1" id="KW-0805">Transcription regulation</keyword>
<dbReference type="InterPro" id="IPR001647">
    <property type="entry name" value="HTH_TetR"/>
</dbReference>
<evidence type="ECO:0000313" key="6">
    <source>
        <dbReference type="EMBL" id="MDC3982281.1"/>
    </source>
</evidence>
<dbReference type="InterPro" id="IPR036271">
    <property type="entry name" value="Tet_transcr_reg_TetR-rel_C_sf"/>
</dbReference>
<dbReference type="Proteomes" id="UP001151081">
    <property type="component" value="Unassembled WGS sequence"/>
</dbReference>
<dbReference type="InterPro" id="IPR009057">
    <property type="entry name" value="Homeodomain-like_sf"/>
</dbReference>
<evidence type="ECO:0000259" key="5">
    <source>
        <dbReference type="PROSITE" id="PS50977"/>
    </source>
</evidence>
<dbReference type="PANTHER" id="PTHR30055">
    <property type="entry name" value="HTH-TYPE TRANSCRIPTIONAL REGULATOR RUTR"/>
    <property type="match status" value="1"/>
</dbReference>
<evidence type="ECO:0000313" key="7">
    <source>
        <dbReference type="Proteomes" id="UP001151081"/>
    </source>
</evidence>
<keyword evidence="7" id="KW-1185">Reference proteome</keyword>
<dbReference type="Gene3D" id="1.10.10.60">
    <property type="entry name" value="Homeodomain-like"/>
    <property type="match status" value="1"/>
</dbReference>
<reference evidence="6 7" key="1">
    <citation type="submission" date="2021-04" db="EMBL/GenBank/DDBJ databases">
        <title>Genome analysis of Polyangium sp.</title>
        <authorList>
            <person name="Li Y."/>
            <person name="Wang J."/>
        </authorList>
    </citation>
    <scope>NUCLEOTIDE SEQUENCE [LARGE SCALE GENOMIC DNA]</scope>
    <source>
        <strain evidence="6 7">SDU14</strain>
    </source>
</reference>
<gene>
    <name evidence="6" type="ORF">KEG57_17315</name>
</gene>
<feature type="DNA-binding region" description="H-T-H motif" evidence="4">
    <location>
        <begin position="27"/>
        <end position="46"/>
    </location>
</feature>